<evidence type="ECO:0000313" key="5">
    <source>
        <dbReference type="Proteomes" id="UP001208912"/>
    </source>
</evidence>
<keyword evidence="5" id="KW-1185">Reference proteome</keyword>
<dbReference type="Proteomes" id="UP001208540">
    <property type="component" value="Unassembled WGS sequence"/>
</dbReference>
<keyword evidence="1" id="KW-1133">Transmembrane helix</keyword>
<dbReference type="EMBL" id="JAMQPL010000029">
    <property type="protein sequence ID" value="MCW7532313.1"/>
    <property type="molecule type" value="Genomic_DNA"/>
</dbReference>
<proteinExistence type="predicted"/>
<protein>
    <submittedName>
        <fullName evidence="3">Uncharacterized protein</fullName>
    </submittedName>
</protein>
<accession>A0AAW5VRT2</accession>
<keyword evidence="1" id="KW-0472">Membrane</keyword>
<dbReference type="EMBL" id="JAMQPM010000026">
    <property type="protein sequence ID" value="MCW7528446.1"/>
    <property type="molecule type" value="Genomic_DNA"/>
</dbReference>
<evidence type="ECO:0000313" key="3">
    <source>
        <dbReference type="EMBL" id="MCW7532313.1"/>
    </source>
</evidence>
<dbReference type="AlphaFoldDB" id="A0AAW5VRT2"/>
<feature type="transmembrane region" description="Helical" evidence="1">
    <location>
        <begin position="7"/>
        <end position="27"/>
    </location>
</feature>
<name>A0AAW5VRT2_9LEPT</name>
<organism evidence="3 4">
    <name type="scientific">Leptospira soteropolitanensis</name>
    <dbReference type="NCBI Taxonomy" id="2950025"/>
    <lineage>
        <taxon>Bacteria</taxon>
        <taxon>Pseudomonadati</taxon>
        <taxon>Spirochaetota</taxon>
        <taxon>Spirochaetia</taxon>
        <taxon>Leptospirales</taxon>
        <taxon>Leptospiraceae</taxon>
        <taxon>Leptospira</taxon>
    </lineage>
</organism>
<evidence type="ECO:0000313" key="4">
    <source>
        <dbReference type="Proteomes" id="UP001208540"/>
    </source>
</evidence>
<keyword evidence="1" id="KW-0812">Transmembrane</keyword>
<evidence type="ECO:0000256" key="1">
    <source>
        <dbReference type="SAM" id="Phobius"/>
    </source>
</evidence>
<dbReference type="Proteomes" id="UP001208912">
    <property type="component" value="Unassembled WGS sequence"/>
</dbReference>
<feature type="transmembrane region" description="Helical" evidence="1">
    <location>
        <begin position="70"/>
        <end position="88"/>
    </location>
</feature>
<evidence type="ECO:0000313" key="2">
    <source>
        <dbReference type="EMBL" id="MCW7528446.1"/>
    </source>
</evidence>
<reference evidence="3 5" key="1">
    <citation type="submission" date="2022-06" db="EMBL/GenBank/DDBJ databases">
        <title>Leptospira isolates from biofilms formed at urban environments.</title>
        <authorList>
            <person name="Ribeiro P.S."/>
            <person name="Sousa T."/>
            <person name="Carvalho N."/>
            <person name="Aburjaile F."/>
            <person name="Neves F."/>
            <person name="Oliveira D."/>
            <person name="Blanco L."/>
            <person name="Lima J."/>
            <person name="Costa F."/>
            <person name="Brenig B."/>
            <person name="Soares S."/>
            <person name="Ramos R."/>
            <person name="Goes-Neto A."/>
            <person name="Matiuzzi M."/>
            <person name="Azevedo V."/>
            <person name="Ristow P."/>
        </authorList>
    </citation>
    <scope>NUCLEOTIDE SEQUENCE</scope>
    <source>
        <strain evidence="2 5">VSF19</strain>
        <strain evidence="3">VSF20</strain>
    </source>
</reference>
<feature type="transmembrane region" description="Helical" evidence="1">
    <location>
        <begin position="39"/>
        <end position="63"/>
    </location>
</feature>
<gene>
    <name evidence="2" type="ORF">ND861_18960</name>
    <name evidence="3" type="ORF">ND862_19000</name>
</gene>
<dbReference type="RefSeq" id="WP_265353545.1">
    <property type="nucleotide sequence ID" value="NZ_JAMQPL010000029.1"/>
</dbReference>
<feature type="transmembrane region" description="Helical" evidence="1">
    <location>
        <begin position="94"/>
        <end position="114"/>
    </location>
</feature>
<sequence length="132" mass="14839">MNRNKQNTAVILIYIIGFTIGTISHSIDIIKMGLLGYTFAPFILNAFWSSLVFIDPLVIILLFINFKTAITIAVLVMIFDILFNLIFGLCTLNYPILLGLITQVPFGIFVFYTANHLLRSGSLKDYLNSKLS</sequence>
<comment type="caution">
    <text evidence="3">The sequence shown here is derived from an EMBL/GenBank/DDBJ whole genome shotgun (WGS) entry which is preliminary data.</text>
</comment>